<dbReference type="RefSeq" id="WP_066731086.1">
    <property type="nucleotide sequence ID" value="NZ_JAJCIQ010000004.1"/>
</dbReference>
<protein>
    <submittedName>
        <fullName evidence="6">FAD-dependent oxidoreductase</fullName>
    </submittedName>
</protein>
<comment type="caution">
    <text evidence="6">The sequence shown here is derived from an EMBL/GenBank/DDBJ whole genome shotgun (WGS) entry which is preliminary data.</text>
</comment>
<evidence type="ECO:0000256" key="2">
    <source>
        <dbReference type="ARBA" id="ARBA00022723"/>
    </source>
</evidence>
<evidence type="ECO:0000313" key="7">
    <source>
        <dbReference type="Proteomes" id="UP001299546"/>
    </source>
</evidence>
<evidence type="ECO:0000313" key="6">
    <source>
        <dbReference type="EMBL" id="MCB7388004.1"/>
    </source>
</evidence>
<gene>
    <name evidence="6" type="ORF">LIZ65_11940</name>
</gene>
<dbReference type="InterPro" id="IPR017941">
    <property type="entry name" value="Rieske_2Fe-2S"/>
</dbReference>
<dbReference type="EMBL" id="JAJCIS010000008">
    <property type="protein sequence ID" value="MCB7388004.1"/>
    <property type="molecule type" value="Genomic_DNA"/>
</dbReference>
<dbReference type="InterPro" id="IPR036188">
    <property type="entry name" value="FAD/NAD-bd_sf"/>
</dbReference>
<proteinExistence type="predicted"/>
<dbReference type="Gene3D" id="3.50.50.60">
    <property type="entry name" value="FAD/NAD(P)-binding domain"/>
    <property type="match status" value="1"/>
</dbReference>
<keyword evidence="7" id="KW-1185">Reference proteome</keyword>
<evidence type="ECO:0000259" key="5">
    <source>
        <dbReference type="PROSITE" id="PS51296"/>
    </source>
</evidence>
<dbReference type="Pfam" id="PF01266">
    <property type="entry name" value="DAO"/>
    <property type="match status" value="1"/>
</dbReference>
<keyword evidence="1" id="KW-0001">2Fe-2S</keyword>
<keyword evidence="4" id="KW-0411">Iron-sulfur</keyword>
<organism evidence="6 7">
    <name type="scientific">Bariatricus massiliensis</name>
    <dbReference type="NCBI Taxonomy" id="1745713"/>
    <lineage>
        <taxon>Bacteria</taxon>
        <taxon>Bacillati</taxon>
        <taxon>Bacillota</taxon>
        <taxon>Clostridia</taxon>
        <taxon>Lachnospirales</taxon>
        <taxon>Lachnospiraceae</taxon>
        <taxon>Bariatricus</taxon>
    </lineage>
</organism>
<dbReference type="SUPFAM" id="SSF51905">
    <property type="entry name" value="FAD/NAD(P)-binding domain"/>
    <property type="match status" value="1"/>
</dbReference>
<dbReference type="PANTHER" id="PTHR13847">
    <property type="entry name" value="SARCOSINE DEHYDROGENASE-RELATED"/>
    <property type="match status" value="1"/>
</dbReference>
<evidence type="ECO:0000256" key="3">
    <source>
        <dbReference type="ARBA" id="ARBA00023004"/>
    </source>
</evidence>
<evidence type="ECO:0000256" key="4">
    <source>
        <dbReference type="ARBA" id="ARBA00023014"/>
    </source>
</evidence>
<dbReference type="Proteomes" id="UP001299546">
    <property type="component" value="Unassembled WGS sequence"/>
</dbReference>
<evidence type="ECO:0000256" key="1">
    <source>
        <dbReference type="ARBA" id="ARBA00022714"/>
    </source>
</evidence>
<reference evidence="6 7" key="1">
    <citation type="submission" date="2021-10" db="EMBL/GenBank/DDBJ databases">
        <title>Collection of gut derived symbiotic bacterial strains cultured from healthy donors.</title>
        <authorList>
            <person name="Lin H."/>
            <person name="Littmann E."/>
            <person name="Kohout C."/>
            <person name="Pamer E.G."/>
        </authorList>
    </citation>
    <scope>NUCLEOTIDE SEQUENCE [LARGE SCALE GENOMIC DNA]</scope>
    <source>
        <strain evidence="6 7">DFI.1.165</strain>
    </source>
</reference>
<dbReference type="PROSITE" id="PS51296">
    <property type="entry name" value="RIESKE"/>
    <property type="match status" value="1"/>
</dbReference>
<dbReference type="PANTHER" id="PTHR13847:SF274">
    <property type="entry name" value="RIESKE 2FE-2S IRON-SULFUR PROTEIN YHFW-RELATED"/>
    <property type="match status" value="1"/>
</dbReference>
<name>A0ABS8DHU9_9FIRM</name>
<dbReference type="SUPFAM" id="SSF50022">
    <property type="entry name" value="ISP domain"/>
    <property type="match status" value="1"/>
</dbReference>
<dbReference type="InterPro" id="IPR006076">
    <property type="entry name" value="FAD-dep_OxRdtase"/>
</dbReference>
<accession>A0ABS8DHU9</accession>
<sequence length="450" mass="50432">MDRTSVWRKDTSIAKCKELDADLKTDTAIIGGGMAGILTAYLLKEEGINCVVLEEGRIGCGQTENTTAKVTSQHNCIYDTLIQERGQRIAKQYADANQSAIQQYRALIQKLNIHCDWSECDACLYTKEQAEILKREGRAAESLGIPTRFSEYTELPFPVSGALYFEGQARFHPLKFLQALSAEINVYENTKVIKLDGNLLLTNRGNIEAKKVIFASHYPFVNVPGYYFLKMHQERSYVIAVKGAGRVQNMYLGIDEDGLSVRPYEDMLFIGGGGHRTGENIKGGQYRRLYRAAQRYWDGCKMTACWSAQDCMTLDKVPYIGRYAQSKSHWYVATGFGKWGMTSSMVSAMILTDMICGRNNPWQEVFSPQRKKIKQMGALANEGGHAVRGLSGLKPEAAGELRCTHLGCRLTWNPEEESYDCPCHGSRFDKNGNKIDGPAQCGLGEKRRKK</sequence>
<dbReference type="Pfam" id="PF00355">
    <property type="entry name" value="Rieske"/>
    <property type="match status" value="1"/>
</dbReference>
<dbReference type="Gene3D" id="3.30.9.10">
    <property type="entry name" value="D-Amino Acid Oxidase, subunit A, domain 2"/>
    <property type="match status" value="1"/>
</dbReference>
<dbReference type="Gene3D" id="2.102.10.10">
    <property type="entry name" value="Rieske [2Fe-2S] iron-sulphur domain"/>
    <property type="match status" value="1"/>
</dbReference>
<keyword evidence="3" id="KW-0408">Iron</keyword>
<keyword evidence="2" id="KW-0479">Metal-binding</keyword>
<feature type="domain" description="Rieske" evidence="5">
    <location>
        <begin position="362"/>
        <end position="450"/>
    </location>
</feature>
<dbReference type="InterPro" id="IPR036922">
    <property type="entry name" value="Rieske_2Fe-2S_sf"/>
</dbReference>